<dbReference type="Pfam" id="PF13649">
    <property type="entry name" value="Methyltransf_25"/>
    <property type="match status" value="1"/>
</dbReference>
<reference evidence="2 3" key="1">
    <citation type="submission" date="2016-04" db="EMBL/GenBank/DDBJ databases">
        <title>Complete genome sequence of natural rubber-degrading, novel Gram-negative bacterium, Rhizobacter gummiphilus strain NS21.</title>
        <authorList>
            <person name="Tabata M."/>
            <person name="Kasai D."/>
            <person name="Fukuda M."/>
        </authorList>
    </citation>
    <scope>NUCLEOTIDE SEQUENCE [LARGE SCALE GENOMIC DNA]</scope>
    <source>
        <strain evidence="2 3">NS21</strain>
    </source>
</reference>
<dbReference type="InterPro" id="IPR050447">
    <property type="entry name" value="Erg6_SMT_methyltransf"/>
</dbReference>
<dbReference type="PANTHER" id="PTHR44068">
    <property type="entry name" value="ZGC:194242"/>
    <property type="match status" value="1"/>
</dbReference>
<dbReference type="STRING" id="946333.A4W93_20880"/>
<organism evidence="2 3">
    <name type="scientific">Piscinibacter gummiphilus</name>
    <dbReference type="NCBI Taxonomy" id="946333"/>
    <lineage>
        <taxon>Bacteria</taxon>
        <taxon>Pseudomonadati</taxon>
        <taxon>Pseudomonadota</taxon>
        <taxon>Betaproteobacteria</taxon>
        <taxon>Burkholderiales</taxon>
        <taxon>Sphaerotilaceae</taxon>
        <taxon>Piscinibacter</taxon>
    </lineage>
</organism>
<evidence type="ECO:0000313" key="3">
    <source>
        <dbReference type="Proteomes" id="UP000193427"/>
    </source>
</evidence>
<dbReference type="CDD" id="cd02440">
    <property type="entry name" value="AdoMet_MTases"/>
    <property type="match status" value="1"/>
</dbReference>
<dbReference type="Proteomes" id="UP000193427">
    <property type="component" value="Chromosome"/>
</dbReference>
<feature type="domain" description="Methyltransferase" evidence="1">
    <location>
        <begin position="40"/>
        <end position="135"/>
    </location>
</feature>
<dbReference type="PANTHER" id="PTHR44068:SF11">
    <property type="entry name" value="GERANYL DIPHOSPHATE 2-C-METHYLTRANSFERASE"/>
    <property type="match status" value="1"/>
</dbReference>
<keyword evidence="3" id="KW-1185">Reference proteome</keyword>
<keyword evidence="2" id="KW-0808">Transferase</keyword>
<dbReference type="Gene3D" id="6.10.140.1580">
    <property type="match status" value="1"/>
</dbReference>
<sequence>MTAPYVHGHGAREAERLRDQADTLATLIHDGTRYPVGHTVLEAGCGTGAQTVSLARHSPGSWITSIDRSAVSLAQARARVEQAGFANVTFREADLLALPFAPASFDHVFVCFVLEHLPDPAAALAALARVLRPGGSLTVVEGDHGTVCMHPHSDAAHRAVGCLVELQRRAGGDALVGRRLHPLLSAAGFADVDVTARTVHAVGGHAGLAESFTRKTFTAMVDGVRDTAIAEGLSTLTDFAAGVRDLDRTADAGGVFVYTFFKGTAVKR</sequence>
<proteinExistence type="predicted"/>
<dbReference type="GO" id="GO:0008757">
    <property type="term" value="F:S-adenosylmethionine-dependent methyltransferase activity"/>
    <property type="evidence" value="ECO:0007669"/>
    <property type="project" value="InterPro"/>
</dbReference>
<dbReference type="InterPro" id="IPR029063">
    <property type="entry name" value="SAM-dependent_MTases_sf"/>
</dbReference>
<dbReference type="Gene3D" id="3.40.50.150">
    <property type="entry name" value="Vaccinia Virus protein VP39"/>
    <property type="match status" value="1"/>
</dbReference>
<dbReference type="AlphaFoldDB" id="A0A1W6LD58"/>
<dbReference type="OrthoDB" id="529208at2"/>
<gene>
    <name evidence="2" type="ORF">A4W93_20880</name>
</gene>
<accession>A0A1W6LD58</accession>
<evidence type="ECO:0000259" key="1">
    <source>
        <dbReference type="Pfam" id="PF13649"/>
    </source>
</evidence>
<dbReference type="GO" id="GO:0032259">
    <property type="term" value="P:methylation"/>
    <property type="evidence" value="ECO:0007669"/>
    <property type="project" value="UniProtKB-KW"/>
</dbReference>
<protein>
    <submittedName>
        <fullName evidence="2">Methyltransferase type 11</fullName>
    </submittedName>
</protein>
<evidence type="ECO:0000313" key="2">
    <source>
        <dbReference type="EMBL" id="ARN22157.1"/>
    </source>
</evidence>
<dbReference type="RefSeq" id="WP_085752454.1">
    <property type="nucleotide sequence ID" value="NZ_BSPR01000006.1"/>
</dbReference>
<dbReference type="KEGG" id="rgu:A4W93_20880"/>
<dbReference type="SUPFAM" id="SSF53335">
    <property type="entry name" value="S-adenosyl-L-methionine-dependent methyltransferases"/>
    <property type="match status" value="1"/>
</dbReference>
<dbReference type="EMBL" id="CP015118">
    <property type="protein sequence ID" value="ARN22157.1"/>
    <property type="molecule type" value="Genomic_DNA"/>
</dbReference>
<keyword evidence="2" id="KW-0489">Methyltransferase</keyword>
<dbReference type="InterPro" id="IPR041698">
    <property type="entry name" value="Methyltransf_25"/>
</dbReference>
<name>A0A1W6LD58_9BURK</name>